<gene>
    <name evidence="2" type="ORF">NFC81_13685</name>
</gene>
<dbReference type="RefSeq" id="WP_304995041.1">
    <property type="nucleotide sequence ID" value="NZ_CP101717.1"/>
</dbReference>
<reference evidence="2" key="1">
    <citation type="submission" date="2022-07" db="EMBL/GenBank/DDBJ databases">
        <title>Complete genome sequence of Salinispirillum sp. LH10-3-1 capable of multiple carbohydrate inversion isolated from a soda lake.</title>
        <authorList>
            <person name="Liu J."/>
            <person name="Zhai Y."/>
            <person name="Zhang H."/>
            <person name="Yang H."/>
            <person name="Qu J."/>
            <person name="Li J."/>
        </authorList>
    </citation>
    <scope>NUCLEOTIDE SEQUENCE</scope>
    <source>
        <strain evidence="2">LH 10-3-1</strain>
    </source>
</reference>
<dbReference type="InterPro" id="IPR000073">
    <property type="entry name" value="AB_hydrolase_1"/>
</dbReference>
<dbReference type="EMBL" id="CP101717">
    <property type="protein sequence ID" value="WLD57755.1"/>
    <property type="molecule type" value="Genomic_DNA"/>
</dbReference>
<sequence>MICYLLNGWCCPPALLTPLQQALEAEGVVVVRVPDVTLEAWQDHAAWQAWVSQWYQPGGCLVGWSHGGTLAWQIAHQRADAKALLTLATAPRFVSPNNTEGMDAATFAQFYALAEEQPAQCLKRFQTLMMQGDSAQKSLRQQLKRAYAERQDISTTEHAALRHLATTNLAEYPLPSPCQRAHWFGGSDALIPAQVATQLPRSRVFDGVGHCLPLRFVSDIVQQVRVWSAL</sequence>
<proteinExistence type="predicted"/>
<dbReference type="Gene3D" id="3.40.50.1820">
    <property type="entry name" value="alpha/beta hydrolase"/>
    <property type="match status" value="1"/>
</dbReference>
<dbReference type="SUPFAM" id="SSF53474">
    <property type="entry name" value="alpha/beta-Hydrolases"/>
    <property type="match status" value="1"/>
</dbReference>
<dbReference type="InterPro" id="IPR029058">
    <property type="entry name" value="AB_hydrolase_fold"/>
</dbReference>
<protein>
    <submittedName>
        <fullName evidence="2">Alpha/beta hydrolase</fullName>
    </submittedName>
</protein>
<keyword evidence="2" id="KW-0378">Hydrolase</keyword>
<organism evidence="2">
    <name type="scientific">Salinispirillum sp. LH 10-3-1</name>
    <dbReference type="NCBI Taxonomy" id="2952525"/>
    <lineage>
        <taxon>Bacteria</taxon>
        <taxon>Pseudomonadati</taxon>
        <taxon>Pseudomonadota</taxon>
        <taxon>Gammaproteobacteria</taxon>
        <taxon>Oceanospirillales</taxon>
        <taxon>Saccharospirillaceae</taxon>
        <taxon>Salinispirillum</taxon>
    </lineage>
</organism>
<dbReference type="AlphaFoldDB" id="A0AB38YEG6"/>
<evidence type="ECO:0000313" key="2">
    <source>
        <dbReference type="EMBL" id="WLD57755.1"/>
    </source>
</evidence>
<evidence type="ECO:0000259" key="1">
    <source>
        <dbReference type="Pfam" id="PF12697"/>
    </source>
</evidence>
<name>A0AB38YEG6_9GAMM</name>
<dbReference type="Pfam" id="PF12697">
    <property type="entry name" value="Abhydrolase_6"/>
    <property type="match status" value="1"/>
</dbReference>
<feature type="domain" description="AB hydrolase-1" evidence="1">
    <location>
        <begin position="5"/>
        <end position="214"/>
    </location>
</feature>
<accession>A0AB38YEG6</accession>
<dbReference type="GO" id="GO:0016787">
    <property type="term" value="F:hydrolase activity"/>
    <property type="evidence" value="ECO:0007669"/>
    <property type="project" value="UniProtKB-KW"/>
</dbReference>